<accession>A0ABR9X2T6</accession>
<evidence type="ECO:0000256" key="2">
    <source>
        <dbReference type="ARBA" id="ARBA00023015"/>
    </source>
</evidence>
<proteinExistence type="inferred from homology"/>
<protein>
    <submittedName>
        <fullName evidence="6">LysR family transcriptional regulator</fullName>
    </submittedName>
</protein>
<reference evidence="6 7" key="1">
    <citation type="journal article" date="2021" name="Int. J. Syst. Evol. Microbiol.">
        <title>Salipiger mangrovisoli sp. nov., isolated from mangrove soil and the proposal for the reclassification of Paraphaeobacter pallidus as Salipiger pallidus comb. nov.</title>
        <authorList>
            <person name="Du J."/>
            <person name="Liu Y."/>
            <person name="Pei T."/>
            <person name="Deng M.R."/>
            <person name="Zhu H."/>
        </authorList>
    </citation>
    <scope>NUCLEOTIDE SEQUENCE [LARGE SCALE GENOMIC DNA]</scope>
    <source>
        <strain evidence="6 7">6D45A</strain>
    </source>
</reference>
<keyword evidence="3" id="KW-0238">DNA-binding</keyword>
<sequence>MRNLNALAAFRDVARAGGYAAAERATGQSRATLSRNVISLEEELGVRLIERSRRSFRLTEAGAELFARCDDLLAQIDEAVSMVDSEQPEPRGLVRIAIPPSLLQLGLGEAILEFQMQAPKVRLQMEVSNREVDLRHESVDFVIRARSRQDYPLDFVPVSLLRMERVIVVHPRWRKHLGPTLEETLKTVPAIAWDGLSGRSHWRLRDADGALHDLPLEPRLIADDISILRASILEGLGMGIVPRTYVEEDLALGRLDLVTLDLRPTESIIHAVHLGRHGMRPAVAQLLDWLKGAAKRMARGSGTS</sequence>
<organism evidence="6 7">
    <name type="scientific">Salipiger mangrovisoli</name>
    <dbReference type="NCBI Taxonomy" id="2865933"/>
    <lineage>
        <taxon>Bacteria</taxon>
        <taxon>Pseudomonadati</taxon>
        <taxon>Pseudomonadota</taxon>
        <taxon>Alphaproteobacteria</taxon>
        <taxon>Rhodobacterales</taxon>
        <taxon>Roseobacteraceae</taxon>
        <taxon>Salipiger</taxon>
    </lineage>
</organism>
<dbReference type="RefSeq" id="WP_194135111.1">
    <property type="nucleotide sequence ID" value="NZ_JADFFK010000009.1"/>
</dbReference>
<evidence type="ECO:0000259" key="5">
    <source>
        <dbReference type="PROSITE" id="PS50931"/>
    </source>
</evidence>
<dbReference type="Pfam" id="PF03466">
    <property type="entry name" value="LysR_substrate"/>
    <property type="match status" value="1"/>
</dbReference>
<keyword evidence="4" id="KW-0804">Transcription</keyword>
<evidence type="ECO:0000256" key="4">
    <source>
        <dbReference type="ARBA" id="ARBA00023163"/>
    </source>
</evidence>
<dbReference type="Proteomes" id="UP000607796">
    <property type="component" value="Unassembled WGS sequence"/>
</dbReference>
<dbReference type="InterPro" id="IPR036388">
    <property type="entry name" value="WH-like_DNA-bd_sf"/>
</dbReference>
<comment type="caution">
    <text evidence="6">The sequence shown here is derived from an EMBL/GenBank/DDBJ whole genome shotgun (WGS) entry which is preliminary data.</text>
</comment>
<dbReference type="InterPro" id="IPR036390">
    <property type="entry name" value="WH_DNA-bd_sf"/>
</dbReference>
<dbReference type="InterPro" id="IPR000847">
    <property type="entry name" value="LysR_HTH_N"/>
</dbReference>
<gene>
    <name evidence="6" type="ORF">IQ782_13190</name>
</gene>
<keyword evidence="2" id="KW-0805">Transcription regulation</keyword>
<dbReference type="SUPFAM" id="SSF46785">
    <property type="entry name" value="Winged helix' DNA-binding domain"/>
    <property type="match status" value="1"/>
</dbReference>
<dbReference type="InterPro" id="IPR058163">
    <property type="entry name" value="LysR-type_TF_proteobact-type"/>
</dbReference>
<dbReference type="PROSITE" id="PS50931">
    <property type="entry name" value="HTH_LYSR"/>
    <property type="match status" value="1"/>
</dbReference>
<evidence type="ECO:0000256" key="3">
    <source>
        <dbReference type="ARBA" id="ARBA00023125"/>
    </source>
</evidence>
<evidence type="ECO:0000313" key="7">
    <source>
        <dbReference type="Proteomes" id="UP000607796"/>
    </source>
</evidence>
<dbReference type="Pfam" id="PF00126">
    <property type="entry name" value="HTH_1"/>
    <property type="match status" value="1"/>
</dbReference>
<name>A0ABR9X2T6_9RHOB</name>
<dbReference type="PANTHER" id="PTHR30537">
    <property type="entry name" value="HTH-TYPE TRANSCRIPTIONAL REGULATOR"/>
    <property type="match status" value="1"/>
</dbReference>
<dbReference type="SUPFAM" id="SSF53850">
    <property type="entry name" value="Periplasmic binding protein-like II"/>
    <property type="match status" value="1"/>
</dbReference>
<dbReference type="Gene3D" id="1.10.10.10">
    <property type="entry name" value="Winged helix-like DNA-binding domain superfamily/Winged helix DNA-binding domain"/>
    <property type="match status" value="1"/>
</dbReference>
<dbReference type="PANTHER" id="PTHR30537:SF31">
    <property type="entry name" value="TRANSCRIPTIONAL REGULATOR, LYSR FAMILY"/>
    <property type="match status" value="1"/>
</dbReference>
<dbReference type="EMBL" id="JADFFK010000009">
    <property type="protein sequence ID" value="MBE9637803.1"/>
    <property type="molecule type" value="Genomic_DNA"/>
</dbReference>
<dbReference type="Gene3D" id="3.40.190.290">
    <property type="match status" value="1"/>
</dbReference>
<keyword evidence="7" id="KW-1185">Reference proteome</keyword>
<feature type="domain" description="HTH lysR-type" evidence="5">
    <location>
        <begin position="1"/>
        <end position="59"/>
    </location>
</feature>
<dbReference type="InterPro" id="IPR005119">
    <property type="entry name" value="LysR_subst-bd"/>
</dbReference>
<evidence type="ECO:0000256" key="1">
    <source>
        <dbReference type="ARBA" id="ARBA00009437"/>
    </source>
</evidence>
<evidence type="ECO:0000313" key="6">
    <source>
        <dbReference type="EMBL" id="MBE9637803.1"/>
    </source>
</evidence>
<comment type="similarity">
    <text evidence="1">Belongs to the LysR transcriptional regulatory family.</text>
</comment>